<organism evidence="2 3">
    <name type="scientific">Eiseniibacteriota bacterium</name>
    <dbReference type="NCBI Taxonomy" id="2212470"/>
    <lineage>
        <taxon>Bacteria</taxon>
        <taxon>Candidatus Eiseniibacteriota</taxon>
    </lineage>
</organism>
<sequence>MSHPARRGEMGERFAIGLDLGGTELKAVRLSRAGQVERFLARPSGVRETWETPLASLAGCAMGCGCPGVIRPEDGSLVDRTAHLPHWKGTPVRDELARRLALPVAVDNDANLAALAEHRLGAARGARVCVAITLGTGVGCGIVIEGRIFRGAWGGAGELGHVPLGSGHSGCACGVAGCAEAEASAAGLTQSARALGLEPAEAGTVFARAATGHRGAMEAVERFTERLGALVATAVDLLNPDMVVLGGGLARSGDVWIELLRRAVARHALPSHVGALEIELAAFGERAGAVGAGLLAWDRFGG</sequence>
<dbReference type="Proteomes" id="UP000316609">
    <property type="component" value="Unassembled WGS sequence"/>
</dbReference>
<dbReference type="InterPro" id="IPR049874">
    <property type="entry name" value="ROK_cs"/>
</dbReference>
<dbReference type="PANTHER" id="PTHR18964:SF149">
    <property type="entry name" value="BIFUNCTIONAL UDP-N-ACETYLGLUCOSAMINE 2-EPIMERASE_N-ACETYLMANNOSAMINE KINASE"/>
    <property type="match status" value="1"/>
</dbReference>
<reference evidence="2 3" key="1">
    <citation type="journal article" date="2019" name="Nat. Microbiol.">
        <title>Mediterranean grassland soil C-N compound turnover is dependent on rainfall and depth, and is mediated by genomically divergent microorganisms.</title>
        <authorList>
            <person name="Diamond S."/>
            <person name="Andeer P.F."/>
            <person name="Li Z."/>
            <person name="Crits-Christoph A."/>
            <person name="Burstein D."/>
            <person name="Anantharaman K."/>
            <person name="Lane K.R."/>
            <person name="Thomas B.C."/>
            <person name="Pan C."/>
            <person name="Northen T.R."/>
            <person name="Banfield J.F."/>
        </authorList>
    </citation>
    <scope>NUCLEOTIDE SEQUENCE [LARGE SCALE GENOMIC DNA]</scope>
    <source>
        <strain evidence="2">WS_8</strain>
    </source>
</reference>
<evidence type="ECO:0000313" key="2">
    <source>
        <dbReference type="EMBL" id="TMQ63073.1"/>
    </source>
</evidence>
<protein>
    <submittedName>
        <fullName evidence="2">ROK family protein</fullName>
    </submittedName>
</protein>
<dbReference type="SUPFAM" id="SSF53067">
    <property type="entry name" value="Actin-like ATPase domain"/>
    <property type="match status" value="1"/>
</dbReference>
<dbReference type="AlphaFoldDB" id="A0A538THH7"/>
<evidence type="ECO:0000313" key="3">
    <source>
        <dbReference type="Proteomes" id="UP000316609"/>
    </source>
</evidence>
<comment type="similarity">
    <text evidence="1">Belongs to the ROK (NagC/XylR) family.</text>
</comment>
<dbReference type="PROSITE" id="PS01125">
    <property type="entry name" value="ROK"/>
    <property type="match status" value="1"/>
</dbReference>
<evidence type="ECO:0000256" key="1">
    <source>
        <dbReference type="ARBA" id="ARBA00006479"/>
    </source>
</evidence>
<accession>A0A538THH7</accession>
<gene>
    <name evidence="2" type="ORF">E6K78_10920</name>
</gene>
<dbReference type="PANTHER" id="PTHR18964">
    <property type="entry name" value="ROK (REPRESSOR, ORF, KINASE) FAMILY"/>
    <property type="match status" value="1"/>
</dbReference>
<dbReference type="InterPro" id="IPR000600">
    <property type="entry name" value="ROK"/>
</dbReference>
<name>A0A538THH7_UNCEI</name>
<comment type="caution">
    <text evidence="2">The sequence shown here is derived from an EMBL/GenBank/DDBJ whole genome shotgun (WGS) entry which is preliminary data.</text>
</comment>
<dbReference type="EMBL" id="VBOY01000115">
    <property type="protein sequence ID" value="TMQ63073.1"/>
    <property type="molecule type" value="Genomic_DNA"/>
</dbReference>
<proteinExistence type="inferred from homology"/>
<dbReference type="Gene3D" id="3.30.420.40">
    <property type="match status" value="2"/>
</dbReference>
<dbReference type="InterPro" id="IPR043129">
    <property type="entry name" value="ATPase_NBD"/>
</dbReference>
<dbReference type="Pfam" id="PF00480">
    <property type="entry name" value="ROK"/>
    <property type="match status" value="1"/>
</dbReference>